<dbReference type="Proteomes" id="UP000015453">
    <property type="component" value="Unassembled WGS sequence"/>
</dbReference>
<dbReference type="EMBL" id="AUSU01001464">
    <property type="protein sequence ID" value="EPS70955.1"/>
    <property type="molecule type" value="Genomic_DNA"/>
</dbReference>
<reference evidence="7 8" key="1">
    <citation type="journal article" date="2013" name="BMC Genomics">
        <title>The miniature genome of a carnivorous plant Genlisea aurea contains a low number of genes and short non-coding sequences.</title>
        <authorList>
            <person name="Leushkin E.V."/>
            <person name="Sutormin R.A."/>
            <person name="Nabieva E.R."/>
            <person name="Penin A.A."/>
            <person name="Kondrashov A.S."/>
            <person name="Logacheva M.D."/>
        </authorList>
    </citation>
    <scope>NUCLEOTIDE SEQUENCE [LARGE SCALE GENOMIC DNA]</scope>
</reference>
<dbReference type="InterPro" id="IPR015419">
    <property type="entry name" value="CTAG/Pcc1"/>
</dbReference>
<dbReference type="Gene3D" id="3.30.310.50">
    <property type="entry name" value="Alpha-D-phosphohexomutase, C-terminal domain"/>
    <property type="match status" value="1"/>
</dbReference>
<evidence type="ECO:0000313" key="7">
    <source>
        <dbReference type="EMBL" id="EPS70955.1"/>
    </source>
</evidence>
<dbReference type="GO" id="GO:0005634">
    <property type="term" value="C:nucleus"/>
    <property type="evidence" value="ECO:0007669"/>
    <property type="project" value="UniProtKB-SubCell"/>
</dbReference>
<dbReference type="AlphaFoldDB" id="S8CVV8"/>
<gene>
    <name evidence="7" type="ORF">M569_03806</name>
</gene>
<accession>S8CVV8</accession>
<organism evidence="7 8">
    <name type="scientific">Genlisea aurea</name>
    <dbReference type="NCBI Taxonomy" id="192259"/>
    <lineage>
        <taxon>Eukaryota</taxon>
        <taxon>Viridiplantae</taxon>
        <taxon>Streptophyta</taxon>
        <taxon>Embryophyta</taxon>
        <taxon>Tracheophyta</taxon>
        <taxon>Spermatophyta</taxon>
        <taxon>Magnoliopsida</taxon>
        <taxon>eudicotyledons</taxon>
        <taxon>Gunneridae</taxon>
        <taxon>Pentapetalae</taxon>
        <taxon>asterids</taxon>
        <taxon>lamiids</taxon>
        <taxon>Lamiales</taxon>
        <taxon>Lentibulariaceae</taxon>
        <taxon>Genlisea</taxon>
    </lineage>
</organism>
<evidence type="ECO:0000256" key="2">
    <source>
        <dbReference type="ARBA" id="ARBA00004496"/>
    </source>
</evidence>
<evidence type="ECO:0000256" key="3">
    <source>
        <dbReference type="ARBA" id="ARBA00007073"/>
    </source>
</evidence>
<dbReference type="GO" id="GO:0000408">
    <property type="term" value="C:EKC/KEOPS complex"/>
    <property type="evidence" value="ECO:0007669"/>
    <property type="project" value="TreeGrafter"/>
</dbReference>
<keyword evidence="5" id="KW-0819">tRNA processing</keyword>
<evidence type="ECO:0000256" key="4">
    <source>
        <dbReference type="ARBA" id="ARBA00022490"/>
    </source>
</evidence>
<dbReference type="GO" id="GO:0070525">
    <property type="term" value="P:tRNA threonylcarbamoyladenosine metabolic process"/>
    <property type="evidence" value="ECO:0007669"/>
    <property type="project" value="TreeGrafter"/>
</dbReference>
<dbReference type="OrthoDB" id="10025739at2759"/>
<evidence type="ECO:0000256" key="5">
    <source>
        <dbReference type="ARBA" id="ARBA00022694"/>
    </source>
</evidence>
<comment type="subcellular location">
    <subcellularLocation>
        <location evidence="2">Cytoplasm</location>
    </subcellularLocation>
    <subcellularLocation>
        <location evidence="1">Nucleus</location>
    </subcellularLocation>
</comment>
<protein>
    <submittedName>
        <fullName evidence="7">Uncharacterized protein</fullName>
    </submittedName>
</protein>
<keyword evidence="6" id="KW-0539">Nucleus</keyword>
<sequence length="93" mass="10396">MRGGNADYDFTCNLEVDYRDEANARIVYNALAVDEELRPGKVRRQMSVAADGKLSVRFEAVEARVLRASYSAFVDILTLASKTVEEFTAPPTY</sequence>
<proteinExistence type="inferred from homology"/>
<keyword evidence="8" id="KW-1185">Reference proteome</keyword>
<dbReference type="Pfam" id="PF09341">
    <property type="entry name" value="Pcc1"/>
    <property type="match status" value="1"/>
</dbReference>
<dbReference type="GO" id="GO:0005737">
    <property type="term" value="C:cytoplasm"/>
    <property type="evidence" value="ECO:0007669"/>
    <property type="project" value="UniProtKB-SubCell"/>
</dbReference>
<evidence type="ECO:0000256" key="1">
    <source>
        <dbReference type="ARBA" id="ARBA00004123"/>
    </source>
</evidence>
<dbReference type="GO" id="GO:0008033">
    <property type="term" value="P:tRNA processing"/>
    <property type="evidence" value="ECO:0007669"/>
    <property type="project" value="UniProtKB-KW"/>
</dbReference>
<comment type="caution">
    <text evidence="7">The sequence shown here is derived from an EMBL/GenBank/DDBJ whole genome shotgun (WGS) entry which is preliminary data.</text>
</comment>
<dbReference type="PANTHER" id="PTHR31283">
    <property type="entry name" value="EKC/KEOPS COMPLEX SUBUNIT PCC1 FAMILY MEMBER"/>
    <property type="match status" value="1"/>
</dbReference>
<name>S8CVV8_9LAMI</name>
<dbReference type="PANTHER" id="PTHR31283:SF5">
    <property type="entry name" value="EKC_KEOPS COMPLEX SUBUNIT LAGE3"/>
    <property type="match status" value="1"/>
</dbReference>
<dbReference type="FunFam" id="3.30.310.50:FF:000005">
    <property type="entry name" value="L antigen family member 3"/>
    <property type="match status" value="1"/>
</dbReference>
<comment type="similarity">
    <text evidence="3">Belongs to the CTAG/PCC1 family.</text>
</comment>
<evidence type="ECO:0000313" key="8">
    <source>
        <dbReference type="Proteomes" id="UP000015453"/>
    </source>
</evidence>
<evidence type="ECO:0000256" key="6">
    <source>
        <dbReference type="ARBA" id="ARBA00023242"/>
    </source>
</evidence>
<keyword evidence="4" id="KW-0963">Cytoplasm</keyword>